<proteinExistence type="inferred from homology"/>
<evidence type="ECO:0000313" key="16">
    <source>
        <dbReference type="Proteomes" id="UP001210925"/>
    </source>
</evidence>
<keyword evidence="7 13" id="KW-0328">Glycosyltransferase</keyword>
<dbReference type="CDD" id="cd06223">
    <property type="entry name" value="PRTases_typeI"/>
    <property type="match status" value="1"/>
</dbReference>
<dbReference type="Gene3D" id="3.40.50.2020">
    <property type="match status" value="1"/>
</dbReference>
<evidence type="ECO:0000256" key="2">
    <source>
        <dbReference type="ARBA" id="ARBA00004496"/>
    </source>
</evidence>
<evidence type="ECO:0000256" key="8">
    <source>
        <dbReference type="ARBA" id="ARBA00022679"/>
    </source>
</evidence>
<protein>
    <recommendedName>
        <fullName evidence="5 13">Hypoxanthine phosphoribosyltransferase</fullName>
        <ecNumber evidence="5 13">2.4.2.8</ecNumber>
    </recommendedName>
</protein>
<feature type="domain" description="Phosphoribosyltransferase" evidence="14">
    <location>
        <begin position="23"/>
        <end position="173"/>
    </location>
</feature>
<name>A0AAD5Y7G7_9FUNG</name>
<dbReference type="InterPro" id="IPR050408">
    <property type="entry name" value="HGPRT"/>
</dbReference>
<dbReference type="GO" id="GO:0005829">
    <property type="term" value="C:cytosol"/>
    <property type="evidence" value="ECO:0007669"/>
    <property type="project" value="TreeGrafter"/>
</dbReference>
<evidence type="ECO:0000256" key="1">
    <source>
        <dbReference type="ARBA" id="ARBA00001946"/>
    </source>
</evidence>
<accession>A0AAD5Y7G7</accession>
<evidence type="ECO:0000256" key="12">
    <source>
        <dbReference type="ARBA" id="ARBA00022842"/>
    </source>
</evidence>
<evidence type="ECO:0000259" key="14">
    <source>
        <dbReference type="Pfam" id="PF00156"/>
    </source>
</evidence>
<dbReference type="GO" id="GO:0000166">
    <property type="term" value="F:nucleotide binding"/>
    <property type="evidence" value="ECO:0007669"/>
    <property type="project" value="UniProtKB-KW"/>
</dbReference>
<dbReference type="FunFam" id="3.40.50.2020:FF:000053">
    <property type="entry name" value="Hypoxanthine phosphoribosyltransferase"/>
    <property type="match status" value="1"/>
</dbReference>
<evidence type="ECO:0000256" key="10">
    <source>
        <dbReference type="ARBA" id="ARBA00022726"/>
    </source>
</evidence>
<dbReference type="SUPFAM" id="SSF53271">
    <property type="entry name" value="PRTase-like"/>
    <property type="match status" value="1"/>
</dbReference>
<dbReference type="GO" id="GO:0006166">
    <property type="term" value="P:purine ribonucleoside salvage"/>
    <property type="evidence" value="ECO:0007669"/>
    <property type="project" value="UniProtKB-KW"/>
</dbReference>
<reference evidence="15" key="1">
    <citation type="submission" date="2020-05" db="EMBL/GenBank/DDBJ databases">
        <title>Phylogenomic resolution of chytrid fungi.</title>
        <authorList>
            <person name="Stajich J.E."/>
            <person name="Amses K."/>
            <person name="Simmons R."/>
            <person name="Seto K."/>
            <person name="Myers J."/>
            <person name="Bonds A."/>
            <person name="Quandt C.A."/>
            <person name="Barry K."/>
            <person name="Liu P."/>
            <person name="Grigoriev I."/>
            <person name="Longcore J.E."/>
            <person name="James T.Y."/>
        </authorList>
    </citation>
    <scope>NUCLEOTIDE SEQUENCE</scope>
    <source>
        <strain evidence="15">PLAUS21</strain>
    </source>
</reference>
<dbReference type="GO" id="GO:0032264">
    <property type="term" value="P:IMP salvage"/>
    <property type="evidence" value="ECO:0007669"/>
    <property type="project" value="TreeGrafter"/>
</dbReference>
<dbReference type="Proteomes" id="UP001210925">
    <property type="component" value="Unassembled WGS sequence"/>
</dbReference>
<dbReference type="AlphaFoldDB" id="A0AAD5Y7G7"/>
<evidence type="ECO:0000256" key="13">
    <source>
        <dbReference type="RuleBase" id="RU364099"/>
    </source>
</evidence>
<dbReference type="PANTHER" id="PTHR43340:SF1">
    <property type="entry name" value="HYPOXANTHINE PHOSPHORIBOSYLTRANSFERASE"/>
    <property type="match status" value="1"/>
</dbReference>
<comment type="cofactor">
    <cofactor evidence="1 13">
        <name>Mg(2+)</name>
        <dbReference type="ChEBI" id="CHEBI:18420"/>
    </cofactor>
</comment>
<comment type="caution">
    <text evidence="15">The sequence shown here is derived from an EMBL/GenBank/DDBJ whole genome shotgun (WGS) entry which is preliminary data.</text>
</comment>
<dbReference type="EMBL" id="JADGKB010000059">
    <property type="protein sequence ID" value="KAJ3255866.1"/>
    <property type="molecule type" value="Genomic_DNA"/>
</dbReference>
<evidence type="ECO:0000256" key="6">
    <source>
        <dbReference type="ARBA" id="ARBA00022490"/>
    </source>
</evidence>
<keyword evidence="12 13" id="KW-0460">Magnesium</keyword>
<dbReference type="NCBIfam" id="TIGR01203">
    <property type="entry name" value="HGPRTase"/>
    <property type="match status" value="1"/>
</dbReference>
<comment type="subcellular location">
    <subcellularLocation>
        <location evidence="2 13">Cytoplasm</location>
    </subcellularLocation>
</comment>
<evidence type="ECO:0000256" key="5">
    <source>
        <dbReference type="ARBA" id="ARBA00011895"/>
    </source>
</evidence>
<dbReference type="GO" id="GO:0006178">
    <property type="term" value="P:guanine salvage"/>
    <property type="evidence" value="ECO:0007669"/>
    <property type="project" value="TreeGrafter"/>
</dbReference>
<organism evidence="15 16">
    <name type="scientific">Boothiomyces macroporosus</name>
    <dbReference type="NCBI Taxonomy" id="261099"/>
    <lineage>
        <taxon>Eukaryota</taxon>
        <taxon>Fungi</taxon>
        <taxon>Fungi incertae sedis</taxon>
        <taxon>Chytridiomycota</taxon>
        <taxon>Chytridiomycota incertae sedis</taxon>
        <taxon>Chytridiomycetes</taxon>
        <taxon>Rhizophydiales</taxon>
        <taxon>Terramycetaceae</taxon>
        <taxon>Boothiomyces</taxon>
    </lineage>
</organism>
<comment type="pathway">
    <text evidence="3 13">Purine metabolism; IMP biosynthesis via salvage pathway; IMP from hypoxanthine: step 1/1.</text>
</comment>
<comment type="similarity">
    <text evidence="4 13">Belongs to the purine/pyrimidine phosphoribosyltransferase family.</text>
</comment>
<keyword evidence="11 13" id="KW-0547">Nucleotide-binding</keyword>
<keyword evidence="16" id="KW-1185">Reference proteome</keyword>
<evidence type="ECO:0000256" key="4">
    <source>
        <dbReference type="ARBA" id="ARBA00008391"/>
    </source>
</evidence>
<dbReference type="InterPro" id="IPR029057">
    <property type="entry name" value="PRTase-like"/>
</dbReference>
<dbReference type="InterPro" id="IPR000836">
    <property type="entry name" value="PRTase_dom"/>
</dbReference>
<keyword evidence="8 13" id="KW-0808">Transferase</keyword>
<dbReference type="GO" id="GO:0000287">
    <property type="term" value="F:magnesium ion binding"/>
    <property type="evidence" value="ECO:0007669"/>
    <property type="project" value="TreeGrafter"/>
</dbReference>
<dbReference type="GO" id="GO:0032263">
    <property type="term" value="P:GMP salvage"/>
    <property type="evidence" value="ECO:0007669"/>
    <property type="project" value="TreeGrafter"/>
</dbReference>
<evidence type="ECO:0000256" key="3">
    <source>
        <dbReference type="ARBA" id="ARBA00004669"/>
    </source>
</evidence>
<dbReference type="PANTHER" id="PTHR43340">
    <property type="entry name" value="HYPOXANTHINE-GUANINE PHOSPHORIBOSYLTRANSFERASE"/>
    <property type="match status" value="1"/>
</dbReference>
<evidence type="ECO:0000256" key="11">
    <source>
        <dbReference type="ARBA" id="ARBA00022741"/>
    </source>
</evidence>
<keyword evidence="9 13" id="KW-0479">Metal-binding</keyword>
<evidence type="ECO:0000313" key="15">
    <source>
        <dbReference type="EMBL" id="KAJ3255866.1"/>
    </source>
</evidence>
<gene>
    <name evidence="15" type="primary">HPRT1</name>
    <name evidence="15" type="ORF">HK103_005879</name>
</gene>
<dbReference type="Pfam" id="PF00156">
    <property type="entry name" value="Pribosyltran"/>
    <property type="match status" value="1"/>
</dbReference>
<sequence>MSNWITITKENTYPCQVHIANTRVEKLAHDIAKQVNNPVVACCVLKGAYGFFSNLTDHLKKMINAKGTTIPLSVEFIKVKSYENDSSTGKVKISLTEEELKGFRGKDLLIVEDIVDTGATMVALIDMLSKYEPSSIKVASLLLKKTSRSNDYVPDFVGFSVPDLFVVGYGLDYNEIFRDLQHIAVINENGKAKYAK</sequence>
<dbReference type="InterPro" id="IPR005904">
    <property type="entry name" value="Hxn_phspho_trans"/>
</dbReference>
<dbReference type="GO" id="GO:0046100">
    <property type="term" value="P:hypoxanthine metabolic process"/>
    <property type="evidence" value="ECO:0007669"/>
    <property type="project" value="TreeGrafter"/>
</dbReference>
<dbReference type="GO" id="GO:0004422">
    <property type="term" value="F:hypoxanthine phosphoribosyltransferase activity"/>
    <property type="evidence" value="ECO:0007669"/>
    <property type="project" value="InterPro"/>
</dbReference>
<keyword evidence="6 13" id="KW-0963">Cytoplasm</keyword>
<dbReference type="EC" id="2.4.2.8" evidence="5 13"/>
<evidence type="ECO:0000256" key="7">
    <source>
        <dbReference type="ARBA" id="ARBA00022676"/>
    </source>
</evidence>
<evidence type="ECO:0000256" key="9">
    <source>
        <dbReference type="ARBA" id="ARBA00022723"/>
    </source>
</evidence>
<comment type="catalytic activity">
    <reaction evidence="13">
        <text>IMP + diphosphate = hypoxanthine + 5-phospho-alpha-D-ribose 1-diphosphate</text>
        <dbReference type="Rhea" id="RHEA:17973"/>
        <dbReference type="ChEBI" id="CHEBI:17368"/>
        <dbReference type="ChEBI" id="CHEBI:33019"/>
        <dbReference type="ChEBI" id="CHEBI:58017"/>
        <dbReference type="ChEBI" id="CHEBI:58053"/>
        <dbReference type="EC" id="2.4.2.8"/>
    </reaction>
</comment>
<keyword evidence="10 13" id="KW-0660">Purine salvage</keyword>